<dbReference type="AlphaFoldDB" id="E6QP62"/>
<protein>
    <recommendedName>
        <fullName evidence="2">Protein containing DUF1064</fullName>
    </recommendedName>
</protein>
<comment type="caution">
    <text evidence="1">The sequence shown here is derived from an EMBL/GenBank/DDBJ whole genome shotgun (WGS) entry which is preliminary data.</text>
</comment>
<sequence>MPFAGKKQAWGKRKEPGTMNNLEAAFAAILEARKRAGDVLWYRYEAASLRLTDGALTTRYNPDFFVQLASGELVCYEVKGFLDIGGDAWLKLKLAADQYPFRFYLMQKPSKKRAAELLASGAALVDGWIEKEV</sequence>
<proteinExistence type="predicted"/>
<dbReference type="EMBL" id="CABQ01000311">
    <property type="protein sequence ID" value="CBI09033.1"/>
    <property type="molecule type" value="Genomic_DNA"/>
</dbReference>
<organism evidence="1">
    <name type="scientific">mine drainage metagenome</name>
    <dbReference type="NCBI Taxonomy" id="410659"/>
    <lineage>
        <taxon>unclassified sequences</taxon>
        <taxon>metagenomes</taxon>
        <taxon>ecological metagenomes</taxon>
    </lineage>
</organism>
<accession>E6QP62</accession>
<dbReference type="Gene3D" id="3.40.91.30">
    <property type="match status" value="1"/>
</dbReference>
<evidence type="ECO:0000313" key="1">
    <source>
        <dbReference type="EMBL" id="CBI09033.1"/>
    </source>
</evidence>
<reference evidence="1" key="1">
    <citation type="submission" date="2009-10" db="EMBL/GenBank/DDBJ databases">
        <title>Diversity of trophic interactions inside an arsenic-rich microbial ecosystem.</title>
        <authorList>
            <person name="Bertin P.N."/>
            <person name="Heinrich-Salmeron A."/>
            <person name="Pelletier E."/>
            <person name="Goulhen-Chollet F."/>
            <person name="Arsene-Ploetze F."/>
            <person name="Gallien S."/>
            <person name="Calteau A."/>
            <person name="Vallenet D."/>
            <person name="Casiot C."/>
            <person name="Chane-Woon-Ming B."/>
            <person name="Giloteaux L."/>
            <person name="Barakat M."/>
            <person name="Bonnefoy V."/>
            <person name="Bruneel O."/>
            <person name="Chandler M."/>
            <person name="Cleiss J."/>
            <person name="Duran R."/>
            <person name="Elbaz-Poulichet F."/>
            <person name="Fonknechten N."/>
            <person name="Lauga B."/>
            <person name="Mornico D."/>
            <person name="Ortet P."/>
            <person name="Schaeffer C."/>
            <person name="Siguier P."/>
            <person name="Alexander Thil Smith A."/>
            <person name="Van Dorsselaer A."/>
            <person name="Weissenbach J."/>
            <person name="Medigue C."/>
            <person name="Le Paslier D."/>
        </authorList>
    </citation>
    <scope>NUCLEOTIDE SEQUENCE</scope>
</reference>
<gene>
    <name evidence="1" type="ORF">CARN6_2575</name>
</gene>
<evidence type="ECO:0008006" key="2">
    <source>
        <dbReference type="Google" id="ProtNLM"/>
    </source>
</evidence>
<name>E6QP62_9ZZZZ</name>